<protein>
    <submittedName>
        <fullName evidence="3">Outer membrane protein TolC</fullName>
    </submittedName>
</protein>
<dbReference type="AlphaFoldDB" id="A0A1G9BPI4"/>
<dbReference type="Proteomes" id="UP000199305">
    <property type="component" value="Unassembled WGS sequence"/>
</dbReference>
<evidence type="ECO:0000313" key="3">
    <source>
        <dbReference type="EMBL" id="SDK41170.1"/>
    </source>
</evidence>
<evidence type="ECO:0000256" key="1">
    <source>
        <dbReference type="ARBA" id="ARBA00007613"/>
    </source>
</evidence>
<keyword evidence="2" id="KW-0732">Signal</keyword>
<sequence length="430" mass="46849">MYPLFRTLGLVAALLAASEAPLADQTRSALDLQQALDLALQQDPGPASVRQEAEARQAEAIAAGEWDDPVLKLGAANVPVDSFAFDEQPMTQKVVGLRQLLPRGDSARLARERGSLLANAGFASADDRVLQLARDVSREFLTLAEQLRTRELLQDNRRWLEELVTYNRARLASARIQSQQLLQSQLAVTRLDDRIAAVEGRIITTRGRLARWLGNAAWAPVETTPPRWPELESWLEAQSLPVPPQQLAGHPALTAADAQVAAGERGVALAREAYKPRFGLEVQYGQRDTEDASDFAGAAVTFDLPLFTGKRQDQRLAAARARESAGILQRQELLQTLHAGLNAAAARATTLAERRQLYDRSLLDQAEETADAVLRGYASNTADMEAVIAARLDAIEAQISAAQLDYGYFRALAELRYYLAGGPDAAPAAK</sequence>
<proteinExistence type="inferred from homology"/>
<dbReference type="InterPro" id="IPR010131">
    <property type="entry name" value="MdtP/NodT-like"/>
</dbReference>
<dbReference type="SUPFAM" id="SSF56954">
    <property type="entry name" value="Outer membrane efflux proteins (OEP)"/>
    <property type="match status" value="1"/>
</dbReference>
<dbReference type="PANTHER" id="PTHR30203">
    <property type="entry name" value="OUTER MEMBRANE CATION EFFLUX PROTEIN"/>
    <property type="match status" value="1"/>
</dbReference>
<accession>A0A1G9BPI4</accession>
<dbReference type="RefSeq" id="WP_091513879.1">
    <property type="nucleotide sequence ID" value="NZ_FNFH01000004.1"/>
</dbReference>
<reference evidence="4" key="1">
    <citation type="submission" date="2016-10" db="EMBL/GenBank/DDBJ databases">
        <authorList>
            <person name="Varghese N."/>
            <person name="Submissions S."/>
        </authorList>
    </citation>
    <scope>NUCLEOTIDE SEQUENCE [LARGE SCALE GENOMIC DNA]</scope>
    <source>
        <strain evidence="4">CGMCC 1.10658</strain>
    </source>
</reference>
<keyword evidence="4" id="KW-1185">Reference proteome</keyword>
<dbReference type="OrthoDB" id="5607838at2"/>
<dbReference type="Pfam" id="PF02321">
    <property type="entry name" value="OEP"/>
    <property type="match status" value="1"/>
</dbReference>
<dbReference type="STRING" id="658219.SAMN05216212_2314"/>
<organism evidence="3 4">
    <name type="scientific">Microbulbifer yueqingensis</name>
    <dbReference type="NCBI Taxonomy" id="658219"/>
    <lineage>
        <taxon>Bacteria</taxon>
        <taxon>Pseudomonadati</taxon>
        <taxon>Pseudomonadota</taxon>
        <taxon>Gammaproteobacteria</taxon>
        <taxon>Cellvibrionales</taxon>
        <taxon>Microbulbiferaceae</taxon>
        <taxon>Microbulbifer</taxon>
    </lineage>
</organism>
<feature type="signal peptide" evidence="2">
    <location>
        <begin position="1"/>
        <end position="23"/>
    </location>
</feature>
<name>A0A1G9BPI4_9GAMM</name>
<dbReference type="Gene3D" id="1.20.1600.10">
    <property type="entry name" value="Outer membrane efflux proteins (OEP)"/>
    <property type="match status" value="1"/>
</dbReference>
<evidence type="ECO:0000313" key="4">
    <source>
        <dbReference type="Proteomes" id="UP000199305"/>
    </source>
</evidence>
<feature type="chain" id="PRO_5011540790" evidence="2">
    <location>
        <begin position="24"/>
        <end position="430"/>
    </location>
</feature>
<comment type="similarity">
    <text evidence="1">Belongs to the outer membrane factor (OMF) (TC 1.B.17) family.</text>
</comment>
<dbReference type="GO" id="GO:0015562">
    <property type="term" value="F:efflux transmembrane transporter activity"/>
    <property type="evidence" value="ECO:0007669"/>
    <property type="project" value="InterPro"/>
</dbReference>
<evidence type="ECO:0000256" key="2">
    <source>
        <dbReference type="SAM" id="SignalP"/>
    </source>
</evidence>
<dbReference type="InterPro" id="IPR003423">
    <property type="entry name" value="OMP_efflux"/>
</dbReference>
<gene>
    <name evidence="3" type="ORF">SAMN05216212_2314</name>
</gene>
<dbReference type="EMBL" id="FNFH01000004">
    <property type="protein sequence ID" value="SDK41170.1"/>
    <property type="molecule type" value="Genomic_DNA"/>
</dbReference>